<feature type="transmembrane region" description="Helical" evidence="6">
    <location>
        <begin position="224"/>
        <end position="247"/>
    </location>
</feature>
<dbReference type="PANTHER" id="PTHR30213:SF0">
    <property type="entry name" value="UPF0761 MEMBRANE PROTEIN YIHY"/>
    <property type="match status" value="1"/>
</dbReference>
<evidence type="ECO:0000256" key="6">
    <source>
        <dbReference type="SAM" id="Phobius"/>
    </source>
</evidence>
<dbReference type="Proteomes" id="UP000291301">
    <property type="component" value="Unassembled WGS sequence"/>
</dbReference>
<comment type="subcellular location">
    <subcellularLocation>
        <location evidence="1">Cell membrane</location>
        <topology evidence="1">Multi-pass membrane protein</topology>
    </subcellularLocation>
</comment>
<keyword evidence="2" id="KW-1003">Cell membrane</keyword>
<keyword evidence="3 6" id="KW-0812">Transmembrane</keyword>
<evidence type="ECO:0000313" key="8">
    <source>
        <dbReference type="Proteomes" id="UP000291301"/>
    </source>
</evidence>
<dbReference type="InterPro" id="IPR017039">
    <property type="entry name" value="Virul_fac_BrkB"/>
</dbReference>
<keyword evidence="4 6" id="KW-1133">Transmembrane helix</keyword>
<gene>
    <name evidence="7" type="ORF">E0D97_05880</name>
</gene>
<evidence type="ECO:0000256" key="5">
    <source>
        <dbReference type="ARBA" id="ARBA00023136"/>
    </source>
</evidence>
<evidence type="ECO:0000256" key="3">
    <source>
        <dbReference type="ARBA" id="ARBA00022692"/>
    </source>
</evidence>
<dbReference type="NCBIfam" id="TIGR00765">
    <property type="entry name" value="yihY_not_rbn"/>
    <property type="match status" value="1"/>
</dbReference>
<comment type="caution">
    <text evidence="7">The sequence shown here is derived from an EMBL/GenBank/DDBJ whole genome shotgun (WGS) entry which is preliminary data.</text>
</comment>
<protein>
    <submittedName>
        <fullName evidence="7">YihY/virulence factor BrkB family protein</fullName>
    </submittedName>
</protein>
<organism evidence="7 8">
    <name type="scientific">Oricola cellulosilytica</name>
    <dbReference type="NCBI Taxonomy" id="1429082"/>
    <lineage>
        <taxon>Bacteria</taxon>
        <taxon>Pseudomonadati</taxon>
        <taxon>Pseudomonadota</taxon>
        <taxon>Alphaproteobacteria</taxon>
        <taxon>Hyphomicrobiales</taxon>
        <taxon>Ahrensiaceae</taxon>
        <taxon>Oricola</taxon>
    </lineage>
</organism>
<dbReference type="PIRSF" id="PIRSF035875">
    <property type="entry name" value="RNase_BN"/>
    <property type="match status" value="1"/>
</dbReference>
<evidence type="ECO:0000256" key="2">
    <source>
        <dbReference type="ARBA" id="ARBA00022475"/>
    </source>
</evidence>
<dbReference type="Pfam" id="PF03631">
    <property type="entry name" value="Virul_fac_BrkB"/>
    <property type="match status" value="1"/>
</dbReference>
<dbReference type="AlphaFoldDB" id="A0A4R0PFA0"/>
<feature type="transmembrane region" description="Helical" evidence="6">
    <location>
        <begin position="108"/>
        <end position="128"/>
    </location>
</feature>
<evidence type="ECO:0000313" key="7">
    <source>
        <dbReference type="EMBL" id="TCD15075.1"/>
    </source>
</evidence>
<dbReference type="PANTHER" id="PTHR30213">
    <property type="entry name" value="INNER MEMBRANE PROTEIN YHJD"/>
    <property type="match status" value="1"/>
</dbReference>
<reference evidence="7 8" key="1">
    <citation type="journal article" date="2015" name="Antonie Van Leeuwenhoek">
        <title>Oricola cellulosilytica gen. nov., sp. nov., a cellulose-degrading bacterium of the family Phyllobacteriaceae isolated from surface seashore water, and emended descriptions of Mesorhizobium loti and Phyllobacterium myrsinacearum.</title>
        <authorList>
            <person name="Hameed A."/>
            <person name="Shahina M."/>
            <person name="Lai W.A."/>
            <person name="Lin S.Y."/>
            <person name="Young L.S."/>
            <person name="Liu Y.C."/>
            <person name="Hsu Y.H."/>
            <person name="Young C.C."/>
        </authorList>
    </citation>
    <scope>NUCLEOTIDE SEQUENCE [LARGE SCALE GENOMIC DNA]</scope>
    <source>
        <strain evidence="7 8">KCTC 52183</strain>
    </source>
</reference>
<evidence type="ECO:0000256" key="4">
    <source>
        <dbReference type="ARBA" id="ARBA00022989"/>
    </source>
</evidence>
<feature type="transmembrane region" description="Helical" evidence="6">
    <location>
        <begin position="194"/>
        <end position="212"/>
    </location>
</feature>
<name>A0A4R0PFA0_9HYPH</name>
<sequence length="338" mass="36331">MEKTDTLTPAHHVRSPARFSQRALFDVTKRTLAETAELDTSLRCAGVAFFSFLSLFPALAAAVAIYALFADPLSINEQVAMMSALMPETVVKLFETQMKALAGREQSLGIGLAISLVLALWSGSRGVNALVHAITRAHLETRDRNFVRAALMSFAFTIAGFALMAFLIGAIAIIPIATSLLPLPQGQETLALWLRWPVAAITIFAAIFILFAKAPHRTEPRKRWVMPGAILSTILWIGGSIAFSFYIENFANYNATFGSIAAAAVLMLWLYVSALVLVLGAILNAQLEYQTAADTTVGPPKPMGSRGAFVADNIVGADADHYEPQSGGETNEPASTET</sequence>
<proteinExistence type="predicted"/>
<keyword evidence="8" id="KW-1185">Reference proteome</keyword>
<feature type="transmembrane region" description="Helical" evidence="6">
    <location>
        <begin position="47"/>
        <end position="69"/>
    </location>
</feature>
<dbReference type="EMBL" id="SJST01000002">
    <property type="protein sequence ID" value="TCD15075.1"/>
    <property type="molecule type" value="Genomic_DNA"/>
</dbReference>
<keyword evidence="5 6" id="KW-0472">Membrane</keyword>
<accession>A0A4R0PFA0</accession>
<feature type="transmembrane region" description="Helical" evidence="6">
    <location>
        <begin position="149"/>
        <end position="174"/>
    </location>
</feature>
<evidence type="ECO:0000256" key="1">
    <source>
        <dbReference type="ARBA" id="ARBA00004651"/>
    </source>
</evidence>
<feature type="transmembrane region" description="Helical" evidence="6">
    <location>
        <begin position="259"/>
        <end position="283"/>
    </location>
</feature>
<dbReference type="RefSeq" id="WP_131566635.1">
    <property type="nucleotide sequence ID" value="NZ_JAINFK010000004.1"/>
</dbReference>
<dbReference type="GO" id="GO:0005886">
    <property type="term" value="C:plasma membrane"/>
    <property type="evidence" value="ECO:0007669"/>
    <property type="project" value="UniProtKB-SubCell"/>
</dbReference>
<dbReference type="OrthoDB" id="9781030at2"/>